<sequence>MDKFLKMGIKSFLMALLFYSITILLGVYIFSSFTISDIVVVGIAILAGMFFCTYLIIETIKEYCSK</sequence>
<organism evidence="2">
    <name type="scientific">Clostridium tertium</name>
    <dbReference type="NCBI Taxonomy" id="1559"/>
    <lineage>
        <taxon>Bacteria</taxon>
        <taxon>Bacillati</taxon>
        <taxon>Bacillota</taxon>
        <taxon>Clostridia</taxon>
        <taxon>Eubacteriales</taxon>
        <taxon>Clostridiaceae</taxon>
        <taxon>Clostridium</taxon>
    </lineage>
</organism>
<gene>
    <name evidence="2" type="ORF">CTLFYP3_00137</name>
</gene>
<protein>
    <submittedName>
        <fullName evidence="2">Uncharacterized protein</fullName>
    </submittedName>
</protein>
<keyword evidence="1" id="KW-0812">Transmembrane</keyword>
<evidence type="ECO:0000256" key="1">
    <source>
        <dbReference type="SAM" id="Phobius"/>
    </source>
</evidence>
<feature type="transmembrane region" description="Helical" evidence="1">
    <location>
        <begin position="38"/>
        <end position="57"/>
    </location>
</feature>
<dbReference type="AlphaFoldDB" id="A0A6N3GWV9"/>
<proteinExistence type="predicted"/>
<dbReference type="RefSeq" id="WP_156627924.1">
    <property type="nucleotide sequence ID" value="NZ_CACRTO010000049.1"/>
</dbReference>
<reference evidence="2" key="1">
    <citation type="submission" date="2019-11" db="EMBL/GenBank/DDBJ databases">
        <authorList>
            <person name="Feng L."/>
        </authorList>
    </citation>
    <scope>NUCLEOTIDE SEQUENCE</scope>
    <source>
        <strain evidence="2">CTertiumLFYP3</strain>
    </source>
</reference>
<name>A0A6N3GWV9_9CLOT</name>
<keyword evidence="1" id="KW-1133">Transmembrane helix</keyword>
<keyword evidence="1" id="KW-0472">Membrane</keyword>
<accession>A0A6N3GWV9</accession>
<evidence type="ECO:0000313" key="2">
    <source>
        <dbReference type="EMBL" id="VYU68443.1"/>
    </source>
</evidence>
<dbReference type="EMBL" id="CACRTO010000049">
    <property type="protein sequence ID" value="VYU68443.1"/>
    <property type="molecule type" value="Genomic_DNA"/>
</dbReference>
<feature type="transmembrane region" description="Helical" evidence="1">
    <location>
        <begin position="12"/>
        <end position="32"/>
    </location>
</feature>